<evidence type="ECO:0000256" key="1">
    <source>
        <dbReference type="SAM" id="Phobius"/>
    </source>
</evidence>
<comment type="caution">
    <text evidence="2">The sequence shown here is derived from an EMBL/GenBank/DDBJ whole genome shotgun (WGS) entry which is preliminary data.</text>
</comment>
<sequence>MPDLRGSLITEMFGIFIAYSEIMENHLLYGKCPFHWDKKDQRPRVKFKIFGCFRFWINLVMLTVSLIIPGILVVLRFVINKLGMFGYFEENVPFHVITIYCCGTLMIGSILLIFLPVIFFWEWIVVSEIERTCRLFQRLLEVCPQEENRNEMSRTVNWVATFLFKIYVKLPELIALISVYLRLDPLYYFFIQMSITPSEFVPLLVRIISLLASFTELSRLVSLLLAAALLLINIGTRETHMWRSIAGRSNLAGLHFHGQIAILYTQRRSPAMLLLTMIVMVSLVIQVIFLFNLYLFSDVVCPYVHHIKV</sequence>
<keyword evidence="1" id="KW-0812">Transmembrane</keyword>
<feature type="transmembrane region" description="Helical" evidence="1">
    <location>
        <begin position="203"/>
        <end position="232"/>
    </location>
</feature>
<proteinExistence type="predicted"/>
<protein>
    <submittedName>
        <fullName evidence="2">Uncharacterized protein</fullName>
    </submittedName>
</protein>
<evidence type="ECO:0000313" key="3">
    <source>
        <dbReference type="Proteomes" id="UP000198287"/>
    </source>
</evidence>
<accession>A0A226CZI0</accession>
<keyword evidence="1" id="KW-0472">Membrane</keyword>
<feature type="transmembrane region" description="Helical" evidence="1">
    <location>
        <begin position="162"/>
        <end position="183"/>
    </location>
</feature>
<keyword evidence="1" id="KW-1133">Transmembrane helix</keyword>
<organism evidence="2 3">
    <name type="scientific">Folsomia candida</name>
    <name type="common">Springtail</name>
    <dbReference type="NCBI Taxonomy" id="158441"/>
    <lineage>
        <taxon>Eukaryota</taxon>
        <taxon>Metazoa</taxon>
        <taxon>Ecdysozoa</taxon>
        <taxon>Arthropoda</taxon>
        <taxon>Hexapoda</taxon>
        <taxon>Collembola</taxon>
        <taxon>Entomobryomorpha</taxon>
        <taxon>Isotomoidea</taxon>
        <taxon>Isotomidae</taxon>
        <taxon>Proisotominae</taxon>
        <taxon>Folsomia</taxon>
    </lineage>
</organism>
<dbReference type="EMBL" id="LNIX01000052">
    <property type="protein sequence ID" value="OXA37811.1"/>
    <property type="molecule type" value="Genomic_DNA"/>
</dbReference>
<dbReference type="Proteomes" id="UP000198287">
    <property type="component" value="Unassembled WGS sequence"/>
</dbReference>
<evidence type="ECO:0000313" key="2">
    <source>
        <dbReference type="EMBL" id="OXA37811.1"/>
    </source>
</evidence>
<feature type="transmembrane region" description="Helical" evidence="1">
    <location>
        <begin position="272"/>
        <end position="296"/>
    </location>
</feature>
<feature type="transmembrane region" description="Helical" evidence="1">
    <location>
        <begin position="97"/>
        <end position="121"/>
    </location>
</feature>
<reference evidence="2 3" key="1">
    <citation type="submission" date="2015-12" db="EMBL/GenBank/DDBJ databases">
        <title>The genome of Folsomia candida.</title>
        <authorList>
            <person name="Faddeeva A."/>
            <person name="Derks M.F."/>
            <person name="Anvar Y."/>
            <person name="Smit S."/>
            <person name="Van Straalen N."/>
            <person name="Roelofs D."/>
        </authorList>
    </citation>
    <scope>NUCLEOTIDE SEQUENCE [LARGE SCALE GENOMIC DNA]</scope>
    <source>
        <strain evidence="2 3">VU population</strain>
        <tissue evidence="2">Whole body</tissue>
    </source>
</reference>
<gene>
    <name evidence="2" type="ORF">Fcan01_27450</name>
</gene>
<dbReference type="AlphaFoldDB" id="A0A226CZI0"/>
<keyword evidence="3" id="KW-1185">Reference proteome</keyword>
<name>A0A226CZI0_FOLCA</name>
<feature type="transmembrane region" description="Helical" evidence="1">
    <location>
        <begin position="55"/>
        <end position="77"/>
    </location>
</feature>